<evidence type="ECO:0000313" key="2">
    <source>
        <dbReference type="EMBL" id="EIJ88188.1"/>
    </source>
</evidence>
<gene>
    <name evidence="2" type="ORF">NEQG_01632</name>
</gene>
<dbReference type="Proteomes" id="UP000002872">
    <property type="component" value="Unassembled WGS sequence"/>
</dbReference>
<dbReference type="HOGENOM" id="CLU_089386_0_0_1"/>
<name>I3EG41_NEMP3</name>
<keyword evidence="1" id="KW-0472">Membrane</keyword>
<reference evidence="2" key="1">
    <citation type="submission" date="2011-01" db="EMBL/GenBank/DDBJ databases">
        <title>The Genome Sequence of Nematocida parisii strain ERTm3.</title>
        <authorList>
            <consortium name="The Broad Institute Genome Sequencing Platform"/>
            <consortium name="The Broad Institute Genome Sequencing Center for Infectious Disease"/>
            <person name="Cuomo C."/>
            <person name="Troemel E."/>
            <person name="Young S.K."/>
            <person name="Zeng Q."/>
            <person name="Gargeya S."/>
            <person name="Fitzgerald M."/>
            <person name="Haas B."/>
            <person name="Abouelleil A."/>
            <person name="Alvarado L."/>
            <person name="Arachchi H.M."/>
            <person name="Berlin A."/>
            <person name="Chapman S.B."/>
            <person name="Gearin G."/>
            <person name="Goldberg J."/>
            <person name="Griggs A."/>
            <person name="Gujja S."/>
            <person name="Hansen M."/>
            <person name="Heiman D."/>
            <person name="Howarth C."/>
            <person name="Larimer J."/>
            <person name="Lui A."/>
            <person name="MacDonald P.J.P."/>
            <person name="McCowen C."/>
            <person name="Montmayeur A."/>
            <person name="Murphy C."/>
            <person name="Neiman D."/>
            <person name="Pearson M."/>
            <person name="Priest M."/>
            <person name="Roberts A."/>
            <person name="Saif S."/>
            <person name="Shea T."/>
            <person name="Sisk P."/>
            <person name="Stolte C."/>
            <person name="Sykes S."/>
            <person name="Wortman J."/>
            <person name="Nusbaum C."/>
            <person name="Birren B."/>
        </authorList>
    </citation>
    <scope>NUCLEOTIDE SEQUENCE</scope>
    <source>
        <strain evidence="2">ERTm3</strain>
    </source>
</reference>
<keyword evidence="1" id="KW-0812">Transmembrane</keyword>
<dbReference type="EMBL" id="GL870879">
    <property type="protein sequence ID" value="EIJ88188.1"/>
    <property type="molecule type" value="Genomic_DNA"/>
</dbReference>
<accession>I3EG41</accession>
<sequence>MKNTENTKIENTQKTEFSTLTKLELLERKNIENGERNEMPTSGMSFLINLYEKTIFYTNLMVYIMHISLLALIFLSIPIAYLFQTIYYKQDSLLGYLKIVSIGGIITLAHTSIYFVNIKWKNTYIYTEFFIIEKSFIYISIAFSFIIITAFMCLGFYYSNPLSNKKILMGMLVCVSSAKVLTTIAEIIEALAIVFFKKYIQRGFV</sequence>
<protein>
    <submittedName>
        <fullName evidence="2">Uncharacterized protein</fullName>
    </submittedName>
</protein>
<dbReference type="AlphaFoldDB" id="I3EG41"/>
<dbReference type="OrthoDB" id="10393433at2759"/>
<feature type="transmembrane region" description="Helical" evidence="1">
    <location>
        <begin position="60"/>
        <end position="83"/>
    </location>
</feature>
<proteinExistence type="predicted"/>
<keyword evidence="1" id="KW-1133">Transmembrane helix</keyword>
<feature type="transmembrane region" description="Helical" evidence="1">
    <location>
        <begin position="136"/>
        <end position="158"/>
    </location>
</feature>
<keyword evidence="3" id="KW-1185">Reference proteome</keyword>
<evidence type="ECO:0000313" key="3">
    <source>
        <dbReference type="Proteomes" id="UP000002872"/>
    </source>
</evidence>
<dbReference type="InParanoid" id="I3EG41"/>
<dbReference type="VEuPathDB" id="MicrosporidiaDB:NEQG_01632"/>
<feature type="transmembrane region" description="Helical" evidence="1">
    <location>
        <begin position="95"/>
        <end position="116"/>
    </location>
</feature>
<organism evidence="2 3">
    <name type="scientific">Nematocida parisii (strain ERTm3)</name>
    <name type="common">Nematode killer fungus</name>
    <dbReference type="NCBI Taxonomy" id="935791"/>
    <lineage>
        <taxon>Eukaryota</taxon>
        <taxon>Fungi</taxon>
        <taxon>Fungi incertae sedis</taxon>
        <taxon>Microsporidia</taxon>
        <taxon>Nematocida</taxon>
    </lineage>
</organism>
<feature type="transmembrane region" description="Helical" evidence="1">
    <location>
        <begin position="170"/>
        <end position="196"/>
    </location>
</feature>
<evidence type="ECO:0000256" key="1">
    <source>
        <dbReference type="SAM" id="Phobius"/>
    </source>
</evidence>